<dbReference type="InterPro" id="IPR003131">
    <property type="entry name" value="T1-type_BTB"/>
</dbReference>
<evidence type="ECO:0000313" key="5">
    <source>
        <dbReference type="Proteomes" id="UP000256970"/>
    </source>
</evidence>
<evidence type="ECO:0000313" key="4">
    <source>
        <dbReference type="EMBL" id="SZX65561.1"/>
    </source>
</evidence>
<dbReference type="Gene3D" id="3.30.710.10">
    <property type="entry name" value="Potassium Channel Kv1.1, Chain A"/>
    <property type="match status" value="1"/>
</dbReference>
<feature type="domain" description="BTB" evidence="3">
    <location>
        <begin position="4"/>
        <end position="105"/>
    </location>
</feature>
<dbReference type="STRING" id="3088.A0A383VK31"/>
<dbReference type="Pfam" id="PF02214">
    <property type="entry name" value="BTB_2"/>
    <property type="match status" value="1"/>
</dbReference>
<evidence type="ECO:0000256" key="1">
    <source>
        <dbReference type="ARBA" id="ARBA00004906"/>
    </source>
</evidence>
<sequence length="475" mass="49861">MGSQFLNFNVAGHRFTTSKDTILKEPASRLALIARGVLPANKDEAGCIFLDRDPRHFQLVLNYLRDGWCALPKSLEERRELLQEARYYQLAGMEAWVRTQDVLGEAALRPQSPDPYSSSNAALSLNLMPAVGSPGTPPQQRASLSAPGGTAGYAGYSTYSAGSEPAASFGPAAGSLSMRNSFLNGANQDLLAAGTAAAAGIRFSSIGPASIAGYTSRSSAAASPEPTAAFSVFGAGTSSSLAYSSLGVPARPSSASPYIGAMGASSSSSSPAGDVAAGYAAGFAAAQQSMLAARRSVSAVDLMALPETSPPAAAASKFLPTPQAQDGFKWTSRYLASNAQMQQVATTLLELLCLPPHASLHAGKTTVSISSECDHDRISGLVGLAAGSSDNRFRYQVVRVKSSVGWSFEFSLRPSSDLALYDKYNIAEYVQDNWFVLAACLKDMYGVVMEEDSSAKPKCVACRRNNVSLILQKVI</sequence>
<keyword evidence="5" id="KW-1185">Reference proteome</keyword>
<dbReference type="EMBL" id="FNXT01000650">
    <property type="protein sequence ID" value="SZX65561.1"/>
    <property type="molecule type" value="Genomic_DNA"/>
</dbReference>
<protein>
    <recommendedName>
        <fullName evidence="3">BTB domain-containing protein</fullName>
    </recommendedName>
</protein>
<comment type="pathway">
    <text evidence="1">Protein modification; protein ubiquitination.</text>
</comment>
<dbReference type="GO" id="GO:0051260">
    <property type="term" value="P:protein homooligomerization"/>
    <property type="evidence" value="ECO:0007669"/>
    <property type="project" value="InterPro"/>
</dbReference>
<organism evidence="4 5">
    <name type="scientific">Tetradesmus obliquus</name>
    <name type="common">Green alga</name>
    <name type="synonym">Acutodesmus obliquus</name>
    <dbReference type="NCBI Taxonomy" id="3088"/>
    <lineage>
        <taxon>Eukaryota</taxon>
        <taxon>Viridiplantae</taxon>
        <taxon>Chlorophyta</taxon>
        <taxon>core chlorophytes</taxon>
        <taxon>Chlorophyceae</taxon>
        <taxon>CS clade</taxon>
        <taxon>Sphaeropleales</taxon>
        <taxon>Scenedesmaceae</taxon>
        <taxon>Tetradesmus</taxon>
    </lineage>
</organism>
<dbReference type="PANTHER" id="PTHR11145:SF8">
    <property type="entry name" value="RE57120P"/>
    <property type="match status" value="1"/>
</dbReference>
<proteinExistence type="predicted"/>
<dbReference type="InterPro" id="IPR011333">
    <property type="entry name" value="SKP1/BTB/POZ_sf"/>
</dbReference>
<reference evidence="4 5" key="1">
    <citation type="submission" date="2016-10" db="EMBL/GenBank/DDBJ databases">
        <authorList>
            <person name="Cai Z."/>
        </authorList>
    </citation>
    <scope>NUCLEOTIDE SEQUENCE [LARGE SCALE GENOMIC DNA]</scope>
</reference>
<evidence type="ECO:0000256" key="2">
    <source>
        <dbReference type="SAM" id="MobiDB-lite"/>
    </source>
</evidence>
<dbReference type="PANTHER" id="PTHR11145">
    <property type="entry name" value="BTB/POZ DOMAIN-CONTAINING ADAPTER FOR CUL3-MEDIATED RHOA DEGRADATION PROTEIN FAMILY MEMBER"/>
    <property type="match status" value="1"/>
</dbReference>
<feature type="region of interest" description="Disordered" evidence="2">
    <location>
        <begin position="128"/>
        <end position="147"/>
    </location>
</feature>
<dbReference type="SMART" id="SM00225">
    <property type="entry name" value="BTB"/>
    <property type="match status" value="1"/>
</dbReference>
<dbReference type="SUPFAM" id="SSF54695">
    <property type="entry name" value="POZ domain"/>
    <property type="match status" value="1"/>
</dbReference>
<accession>A0A383VK31</accession>
<dbReference type="AlphaFoldDB" id="A0A383VK31"/>
<dbReference type="InterPro" id="IPR045068">
    <property type="entry name" value="BACURD1-3"/>
</dbReference>
<gene>
    <name evidence="4" type="ORF">BQ4739_LOCUS6041</name>
</gene>
<dbReference type="Proteomes" id="UP000256970">
    <property type="component" value="Unassembled WGS sequence"/>
</dbReference>
<name>A0A383VK31_TETOB</name>
<dbReference type="InterPro" id="IPR000210">
    <property type="entry name" value="BTB/POZ_dom"/>
</dbReference>
<dbReference type="CDD" id="cd18316">
    <property type="entry name" value="BTB_POZ_KCTD-like"/>
    <property type="match status" value="1"/>
</dbReference>
<evidence type="ECO:0000259" key="3">
    <source>
        <dbReference type="SMART" id="SM00225"/>
    </source>
</evidence>